<dbReference type="Pfam" id="PF01243">
    <property type="entry name" value="PNPOx_N"/>
    <property type="match status" value="1"/>
</dbReference>
<dbReference type="InterPro" id="IPR019967">
    <property type="entry name" value="F420-dep_enz_PPOX_Rv0121"/>
</dbReference>
<keyword evidence="1" id="KW-0560">Oxidoreductase</keyword>
<dbReference type="PANTHER" id="PTHR35176:SF2">
    <property type="entry name" value="F420H(2)-DEPENDENT REDUCTASE RV1155"/>
    <property type="match status" value="1"/>
</dbReference>
<dbReference type="SUPFAM" id="SSF50475">
    <property type="entry name" value="FMN-binding split barrel"/>
    <property type="match status" value="1"/>
</dbReference>
<keyword evidence="4" id="KW-1185">Reference proteome</keyword>
<name>A0ABP9GGK0_9ACTN</name>
<sequence length="154" mass="17235">MRWNARQCREHFARARVARLATADADGLPHLVPVTFALIAGQGQDADTVAFAVDHKPKRTTALRRLANIAANPRVCLLADAYSDDWSRLWWVRADGLARIVDPGTDSQNAPPEHRTAVRRLQERYAQYRDAPPSGPVVLVEVTRWSGWSSDQPD</sequence>
<dbReference type="InterPro" id="IPR011576">
    <property type="entry name" value="Pyridox_Oxase_N"/>
</dbReference>
<gene>
    <name evidence="3" type="ORF">GCM10023224_26510</name>
</gene>
<dbReference type="InterPro" id="IPR012349">
    <property type="entry name" value="Split_barrel_FMN-bd"/>
</dbReference>
<comment type="caution">
    <text evidence="3">The sequence shown here is derived from an EMBL/GenBank/DDBJ whole genome shotgun (WGS) entry which is preliminary data.</text>
</comment>
<organism evidence="3 4">
    <name type="scientific">Streptomonospora halophila</name>
    <dbReference type="NCBI Taxonomy" id="427369"/>
    <lineage>
        <taxon>Bacteria</taxon>
        <taxon>Bacillati</taxon>
        <taxon>Actinomycetota</taxon>
        <taxon>Actinomycetes</taxon>
        <taxon>Streptosporangiales</taxon>
        <taxon>Nocardiopsidaceae</taxon>
        <taxon>Streptomonospora</taxon>
    </lineage>
</organism>
<dbReference type="Proteomes" id="UP001499993">
    <property type="component" value="Unassembled WGS sequence"/>
</dbReference>
<protein>
    <submittedName>
        <fullName evidence="3">TIGR03668 family PPOX class F420-dependent oxidoreductase</fullName>
    </submittedName>
</protein>
<evidence type="ECO:0000313" key="4">
    <source>
        <dbReference type="Proteomes" id="UP001499993"/>
    </source>
</evidence>
<feature type="domain" description="Pyridoxamine 5'-phosphate oxidase N-terminal" evidence="2">
    <location>
        <begin position="7"/>
        <end position="148"/>
    </location>
</feature>
<evidence type="ECO:0000259" key="2">
    <source>
        <dbReference type="Pfam" id="PF01243"/>
    </source>
</evidence>
<accession>A0ABP9GGK0</accession>
<proteinExistence type="predicted"/>
<dbReference type="NCBIfam" id="TIGR03668">
    <property type="entry name" value="Rv0121_F420"/>
    <property type="match status" value="1"/>
</dbReference>
<dbReference type="Gene3D" id="2.30.110.10">
    <property type="entry name" value="Electron Transport, Fmn-binding Protein, Chain A"/>
    <property type="match status" value="1"/>
</dbReference>
<dbReference type="PANTHER" id="PTHR35176">
    <property type="entry name" value="HEME OXYGENASE HI_0854-RELATED"/>
    <property type="match status" value="1"/>
</dbReference>
<evidence type="ECO:0000313" key="3">
    <source>
        <dbReference type="EMBL" id="GAA4942723.1"/>
    </source>
</evidence>
<dbReference type="RefSeq" id="WP_344141070.1">
    <property type="nucleotide sequence ID" value="NZ_BAABIK010000013.1"/>
</dbReference>
<evidence type="ECO:0000256" key="1">
    <source>
        <dbReference type="ARBA" id="ARBA00023002"/>
    </source>
</evidence>
<dbReference type="InterPro" id="IPR052019">
    <property type="entry name" value="F420H2_bilvrd_red/Heme_oxyg"/>
</dbReference>
<dbReference type="EMBL" id="BAABIK010000013">
    <property type="protein sequence ID" value="GAA4942723.1"/>
    <property type="molecule type" value="Genomic_DNA"/>
</dbReference>
<reference evidence="4" key="1">
    <citation type="journal article" date="2019" name="Int. J. Syst. Evol. Microbiol.">
        <title>The Global Catalogue of Microorganisms (GCM) 10K type strain sequencing project: providing services to taxonomists for standard genome sequencing and annotation.</title>
        <authorList>
            <consortium name="The Broad Institute Genomics Platform"/>
            <consortium name="The Broad Institute Genome Sequencing Center for Infectious Disease"/>
            <person name="Wu L."/>
            <person name="Ma J."/>
        </authorList>
    </citation>
    <scope>NUCLEOTIDE SEQUENCE [LARGE SCALE GENOMIC DNA]</scope>
    <source>
        <strain evidence="4">JCM 18123</strain>
    </source>
</reference>